<dbReference type="Pfam" id="PF12234">
    <property type="entry name" value="Rav1p_C"/>
    <property type="match status" value="1"/>
</dbReference>
<evidence type="ECO:0000256" key="1">
    <source>
        <dbReference type="SAM" id="MobiDB-lite"/>
    </source>
</evidence>
<dbReference type="InterPro" id="IPR015943">
    <property type="entry name" value="WD40/YVTN_repeat-like_dom_sf"/>
</dbReference>
<dbReference type="PANTHER" id="PTHR13950:SF9">
    <property type="entry name" value="RABCONNECTIN-3A"/>
    <property type="match status" value="1"/>
</dbReference>
<name>A0A4U0UG92_9PEZI</name>
<organism evidence="3 4">
    <name type="scientific">Friedmanniomyces endolithicus</name>
    <dbReference type="NCBI Taxonomy" id="329885"/>
    <lineage>
        <taxon>Eukaryota</taxon>
        <taxon>Fungi</taxon>
        <taxon>Dikarya</taxon>
        <taxon>Ascomycota</taxon>
        <taxon>Pezizomycotina</taxon>
        <taxon>Dothideomycetes</taxon>
        <taxon>Dothideomycetidae</taxon>
        <taxon>Mycosphaerellales</taxon>
        <taxon>Teratosphaeriaceae</taxon>
        <taxon>Friedmanniomyces</taxon>
    </lineage>
</organism>
<dbReference type="GO" id="GO:0007035">
    <property type="term" value="P:vacuolar acidification"/>
    <property type="evidence" value="ECO:0007669"/>
    <property type="project" value="TreeGrafter"/>
</dbReference>
<dbReference type="PANTHER" id="PTHR13950">
    <property type="entry name" value="RABCONNECTIN-RELATED"/>
    <property type="match status" value="1"/>
</dbReference>
<dbReference type="SUPFAM" id="SSF50978">
    <property type="entry name" value="WD40 repeat-like"/>
    <property type="match status" value="2"/>
</dbReference>
<dbReference type="OrthoDB" id="342131at2759"/>
<dbReference type="Proteomes" id="UP000310066">
    <property type="component" value="Unassembled WGS sequence"/>
</dbReference>
<evidence type="ECO:0000313" key="4">
    <source>
        <dbReference type="Proteomes" id="UP000310066"/>
    </source>
</evidence>
<dbReference type="GO" id="GO:0043291">
    <property type="term" value="C:RAVE complex"/>
    <property type="evidence" value="ECO:0007669"/>
    <property type="project" value="TreeGrafter"/>
</dbReference>
<dbReference type="STRING" id="329885.A0A4U0UG92"/>
<feature type="region of interest" description="Disordered" evidence="1">
    <location>
        <begin position="1309"/>
        <end position="1347"/>
    </location>
</feature>
<accession>A0A4U0UG92</accession>
<evidence type="ECO:0000313" key="3">
    <source>
        <dbReference type="EMBL" id="TKA34494.1"/>
    </source>
</evidence>
<evidence type="ECO:0000259" key="2">
    <source>
        <dbReference type="Pfam" id="PF12234"/>
    </source>
</evidence>
<gene>
    <name evidence="3" type="ORF">B0A54_14197</name>
</gene>
<dbReference type="Gene3D" id="2.130.10.10">
    <property type="entry name" value="YVTN repeat-like/Quinoprotein amine dehydrogenase"/>
    <property type="match status" value="1"/>
</dbReference>
<dbReference type="InterPro" id="IPR001680">
    <property type="entry name" value="WD40_rpt"/>
</dbReference>
<feature type="domain" description="RAVE complex protein Rav1 C-terminal" evidence="2">
    <location>
        <begin position="644"/>
        <end position="1232"/>
    </location>
</feature>
<protein>
    <recommendedName>
        <fullName evidence="2">RAVE complex protein Rav1 C-terminal domain-containing protein</fullName>
    </recommendedName>
</protein>
<dbReference type="InterPro" id="IPR036322">
    <property type="entry name" value="WD40_repeat_dom_sf"/>
</dbReference>
<dbReference type="InterPro" id="IPR022033">
    <property type="entry name" value="Rav1p_C"/>
</dbReference>
<dbReference type="EMBL" id="NAJP01000080">
    <property type="protein sequence ID" value="TKA34494.1"/>
    <property type="molecule type" value="Genomic_DNA"/>
</dbReference>
<dbReference type="SMART" id="SM00320">
    <property type="entry name" value="WD40"/>
    <property type="match status" value="4"/>
</dbReference>
<dbReference type="InterPro" id="IPR052208">
    <property type="entry name" value="DmX-like/RAVE_component"/>
</dbReference>
<sequence>MPSTSPGIPSSSPSTDFIQILPGAPTCSLQALTTFTFRHKRYVVYISGCQLNICTSPTKLVQALTFDDELIATAAESQTGKIAVAGKSDRYILEPVAEGWTKVWWKKSLGLGWEDAGDEAQCLSWSGEGDLLMGGTRQLSLFSTLPSSRTNSPAVSPADVDDLEERSALWSKPVASPVQYAVFCPSANLIATSGRYDRLIKIWRRLSFEEALFDYTYLPHPGAVTHVEWRPLYEHSNERRGSGISGRHEENPEVLYTIANDGLLRIWKTCGMHDPDIVVLHTSIDLVSAIPQSPSLATNGSLTSQKPPRYAFTIPAEHFDTAVTAAVASSTGSKTSHALEHLKEVSSKSLDIVVTLDGHGRMSAWGIQSIGHKRRPQTPNSKQPFHITHVEGLPLKIKTGSNARFRAWFVDSTLHILAHSFDGHVTWWQGDVEAFFSPSAPGRERLAISANWCGHSQNIVGMRAARGGRGLVSWTASGELILWKLASDYTLVQVSRIETGERVFDALVWNQREQRVLTTVHAQTTATWSSEGEKLSSEPLASGDGESQHILLSTNGQLMVIEAFNTSSADPTMLCANEAHASNATDQFTVNGASDPAYIKLNTPAATAGRGHLFITADRDGVLSRHILPSAGAVRDLVEGEDSKTAISTGVTIPSCLEANENFAALLSSDGKELTVVDLKDGYIEHTQTFTARVRCMKWHKTSGGTSLLAVGLKTSVEVLGQARYDHHQEHSTWITIYQASIEGTGTDVSAIAWLHGANLAIAADNGIMVHGNMIATQGLGEEVSGRLDVRSSPALRIALPELASRLNQPLPVWHPEILSHFVGHGHPGAAIRTLRRLNEKLKYWSEGDGLHAQVDIAHDQLLVSDHEEGLGKEIVEELAEQLDEKNLPAISRAEQGQLKLVVQALAFVCEHLEGLDLYALRYLFSWKLQLLHLVKAEETQAPIGTQTNGIHHAPQQSLVPQLHWREIAFATHSTTQQPLVDILISHYDNKLTWPIASALGLTAWLSDPEALASTFESLAQSSYRQTSPPDPINATLFFLALHKKQTLLGLWRIATGHKEQRATVNFLKRDFALQECKVAAKKNAYALMGKRRFEYAAAFFLLADDAASAVSLLAGQCGDAMLAIAVARLYSGDGSVVLRKLLEERLMPSAEKDGDRWSMSWCHSILDEKQEAAGALVRPLKGIRMWWQDDPAALMLYRQLRKIPSEHEYQAVLCGARVLRRMGLWVLAVDLVSKWTFVSTDAHLPLVQTPVGAEANGIHDEPTSILDGFAGPEEPLALPVDTDSPAPPPVLDEKAARQAKAAELLAKLKAKKETASPSPAVASEKKAQPTQFKEPDPSSLLDSFGF</sequence>
<reference evidence="3 4" key="1">
    <citation type="submission" date="2017-03" db="EMBL/GenBank/DDBJ databases">
        <title>Genomes of endolithic fungi from Antarctica.</title>
        <authorList>
            <person name="Coleine C."/>
            <person name="Masonjones S."/>
            <person name="Stajich J.E."/>
        </authorList>
    </citation>
    <scope>NUCLEOTIDE SEQUENCE [LARGE SCALE GENOMIC DNA]</scope>
    <source>
        <strain evidence="3 4">CCFEE 5311</strain>
    </source>
</reference>
<proteinExistence type="predicted"/>
<comment type="caution">
    <text evidence="3">The sequence shown here is derived from an EMBL/GenBank/DDBJ whole genome shotgun (WGS) entry which is preliminary data.</text>
</comment>